<evidence type="ECO:0000256" key="1">
    <source>
        <dbReference type="SAM" id="Phobius"/>
    </source>
</evidence>
<keyword evidence="1" id="KW-0472">Membrane</keyword>
<dbReference type="InterPro" id="IPR006860">
    <property type="entry name" value="FecR"/>
</dbReference>
<reference evidence="4 5" key="1">
    <citation type="journal article" date="2015" name="Int. J. Syst. Evol. Microbiol.">
        <title>Mariniphaga sediminis sp. nov., isolated from coastal sediment.</title>
        <authorList>
            <person name="Wang F.Q."/>
            <person name="Shen Q.Y."/>
            <person name="Chen G.J."/>
            <person name="Du Z.J."/>
        </authorList>
    </citation>
    <scope>NUCLEOTIDE SEQUENCE [LARGE SCALE GENOMIC DNA]</scope>
    <source>
        <strain evidence="4 5">SY21</strain>
    </source>
</reference>
<dbReference type="OrthoDB" id="1098890at2"/>
<accession>A0A399CXL4</accession>
<dbReference type="RefSeq" id="WP_119350643.1">
    <property type="nucleotide sequence ID" value="NZ_QWET01000010.1"/>
</dbReference>
<dbReference type="Pfam" id="PF04773">
    <property type="entry name" value="FecR"/>
    <property type="match status" value="1"/>
</dbReference>
<keyword evidence="1" id="KW-1133">Transmembrane helix</keyword>
<organism evidence="4 5">
    <name type="scientific">Mariniphaga sediminis</name>
    <dbReference type="NCBI Taxonomy" id="1628158"/>
    <lineage>
        <taxon>Bacteria</taxon>
        <taxon>Pseudomonadati</taxon>
        <taxon>Bacteroidota</taxon>
        <taxon>Bacteroidia</taxon>
        <taxon>Marinilabiliales</taxon>
        <taxon>Prolixibacteraceae</taxon>
        <taxon>Mariniphaga</taxon>
    </lineage>
</organism>
<evidence type="ECO:0000259" key="2">
    <source>
        <dbReference type="Pfam" id="PF04773"/>
    </source>
</evidence>
<dbReference type="AlphaFoldDB" id="A0A399CXL4"/>
<feature type="domain" description="Protein FecR C-terminal" evidence="3">
    <location>
        <begin position="323"/>
        <end position="391"/>
    </location>
</feature>
<name>A0A399CXL4_9BACT</name>
<dbReference type="Proteomes" id="UP000266441">
    <property type="component" value="Unassembled WGS sequence"/>
</dbReference>
<evidence type="ECO:0000259" key="3">
    <source>
        <dbReference type="Pfam" id="PF16344"/>
    </source>
</evidence>
<feature type="transmembrane region" description="Helical" evidence="1">
    <location>
        <begin position="86"/>
        <end position="107"/>
    </location>
</feature>
<keyword evidence="1" id="KW-0812">Transmembrane</keyword>
<proteinExistence type="predicted"/>
<dbReference type="Gene3D" id="2.60.120.1440">
    <property type="match status" value="1"/>
</dbReference>
<dbReference type="EMBL" id="QWET01000010">
    <property type="protein sequence ID" value="RIH64485.1"/>
    <property type="molecule type" value="Genomic_DNA"/>
</dbReference>
<comment type="caution">
    <text evidence="4">The sequence shown here is derived from an EMBL/GenBank/DDBJ whole genome shotgun (WGS) entry which is preliminary data.</text>
</comment>
<dbReference type="GO" id="GO:0016989">
    <property type="term" value="F:sigma factor antagonist activity"/>
    <property type="evidence" value="ECO:0007669"/>
    <property type="project" value="TreeGrafter"/>
</dbReference>
<keyword evidence="5" id="KW-1185">Reference proteome</keyword>
<protein>
    <submittedName>
        <fullName evidence="4">DUF4974 domain-containing protein</fullName>
    </submittedName>
</protein>
<dbReference type="Gene3D" id="3.55.50.30">
    <property type="match status" value="1"/>
</dbReference>
<gene>
    <name evidence="4" type="ORF">D1164_14085</name>
</gene>
<dbReference type="PANTHER" id="PTHR30273:SF2">
    <property type="entry name" value="PROTEIN FECR"/>
    <property type="match status" value="1"/>
</dbReference>
<dbReference type="Pfam" id="PF16344">
    <property type="entry name" value="FecR_C"/>
    <property type="match status" value="1"/>
</dbReference>
<dbReference type="InterPro" id="IPR032508">
    <property type="entry name" value="FecR_C"/>
</dbReference>
<dbReference type="PANTHER" id="PTHR30273">
    <property type="entry name" value="PERIPLASMIC SIGNAL SENSOR AND SIGMA FACTOR ACTIVATOR FECR-RELATED"/>
    <property type="match status" value="1"/>
</dbReference>
<evidence type="ECO:0000313" key="4">
    <source>
        <dbReference type="EMBL" id="RIH64485.1"/>
    </source>
</evidence>
<dbReference type="InterPro" id="IPR012373">
    <property type="entry name" value="Ferrdict_sens_TM"/>
</dbReference>
<feature type="domain" description="FecR protein" evidence="2">
    <location>
        <begin position="184"/>
        <end position="278"/>
    </location>
</feature>
<evidence type="ECO:0000313" key="5">
    <source>
        <dbReference type="Proteomes" id="UP000266441"/>
    </source>
</evidence>
<sequence>MHDYLYKKIAGLIAKEMLGGLSSEEKEELTTWLNDDKSNRKLMEEIKRTGKFKSWVHSHEADQNPSWQFIYATIQQKGRRAIIQKIFRVAASILIPLLIGSGVYFFVSRQIPEQTETHQQVAEINPGSSKAILQLDDGRSVILDTPGETEIREKDGTVIHKAERNLDYTGQKNVSEAVRPLFNTIRIPRGAEYDLVLSDGTRVFLNAMSEFRYPVQFGEGTREVELIGEAYFEVTRSGSPFIVKTGGVDVEVVGTTFNVNAYENMDKVITTLVEGKVKVGASGKSSEGRLIEPEEQAIFTLEDGIIEVEKVNVALFTSWKDGEFIFYNMRLEDIMTTLTRWYSADVFYMNPSVKDLYFSGSLDRYGNITQILDIIKATNKVEVEVNGTAIVFREKI</sequence>